<name>A0A0D2X2K4_CAPO3</name>
<dbReference type="PANTHER" id="PTHR10221">
    <property type="entry name" value="TRANSCRIPTION INITIATION FACTOR TFIID SUBUNIT 6"/>
    <property type="match status" value="1"/>
</dbReference>
<dbReference type="GO" id="GO:0046695">
    <property type="term" value="C:SLIK (SAGA-like) complex"/>
    <property type="evidence" value="ECO:0007669"/>
    <property type="project" value="InterPro"/>
</dbReference>
<reference evidence="9" key="1">
    <citation type="submission" date="2011-02" db="EMBL/GenBank/DDBJ databases">
        <title>The Genome Sequence of Capsaspora owczarzaki ATCC 30864.</title>
        <authorList>
            <person name="Russ C."/>
            <person name="Cuomo C."/>
            <person name="Burger G."/>
            <person name="Gray M.W."/>
            <person name="Holland P.W.H."/>
            <person name="King N."/>
            <person name="Lang F.B.F."/>
            <person name="Roger A.J."/>
            <person name="Ruiz-Trillo I."/>
            <person name="Young S.K."/>
            <person name="Zeng Q."/>
            <person name="Gargeya S."/>
            <person name="Alvarado L."/>
            <person name="Berlin A."/>
            <person name="Chapman S.B."/>
            <person name="Chen Z."/>
            <person name="Freedman E."/>
            <person name="Gellesch M."/>
            <person name="Goldberg J."/>
            <person name="Griggs A."/>
            <person name="Gujja S."/>
            <person name="Heilman E."/>
            <person name="Heiman D."/>
            <person name="Howarth C."/>
            <person name="Mehta T."/>
            <person name="Neiman D."/>
            <person name="Pearson M."/>
            <person name="Roberts A."/>
            <person name="Saif S."/>
            <person name="Shea T."/>
            <person name="Shenoy N."/>
            <person name="Sisk P."/>
            <person name="Stolte C."/>
            <person name="Sykes S."/>
            <person name="White J."/>
            <person name="Yandava C."/>
            <person name="Haas B."/>
            <person name="Nusbaum C."/>
            <person name="Birren B."/>
        </authorList>
    </citation>
    <scope>NUCLEOTIDE SEQUENCE</scope>
    <source>
        <strain evidence="9">ATCC 30864</strain>
    </source>
</reference>
<keyword evidence="8" id="KW-0396">Initiation factor</keyword>
<dbReference type="GO" id="GO:0005669">
    <property type="term" value="C:transcription factor TFIID complex"/>
    <property type="evidence" value="ECO:0007669"/>
    <property type="project" value="InterPro"/>
</dbReference>
<keyword evidence="5" id="KW-0539">Nucleus</keyword>
<keyword evidence="9" id="KW-1185">Reference proteome</keyword>
<evidence type="ECO:0000256" key="5">
    <source>
        <dbReference type="ARBA" id="ARBA00023242"/>
    </source>
</evidence>
<dbReference type="GO" id="GO:0003713">
    <property type="term" value="F:transcription coactivator activity"/>
    <property type="evidence" value="ECO:0007669"/>
    <property type="project" value="TreeGrafter"/>
</dbReference>
<dbReference type="Pfam" id="PF07571">
    <property type="entry name" value="TAF6_C"/>
    <property type="match status" value="1"/>
</dbReference>
<dbReference type="RefSeq" id="XP_004363357.1">
    <property type="nucleotide sequence ID" value="XM_004363300.2"/>
</dbReference>
<dbReference type="EMBL" id="KE346364">
    <property type="protein sequence ID" value="KJE92714.1"/>
    <property type="molecule type" value="Genomic_DNA"/>
</dbReference>
<dbReference type="FunFam" id="1.25.40.770:FF:000001">
    <property type="entry name" value="Transcription initiation factor TFIID subunit 6"/>
    <property type="match status" value="1"/>
</dbReference>
<dbReference type="PhylomeDB" id="A0A0D2X2K4"/>
<dbReference type="InterPro" id="IPR011442">
    <property type="entry name" value="TAF6_C"/>
</dbReference>
<evidence type="ECO:0000256" key="3">
    <source>
        <dbReference type="ARBA" id="ARBA00023015"/>
    </source>
</evidence>
<dbReference type="InterPro" id="IPR046344">
    <property type="entry name" value="TAF6_C_sf"/>
</dbReference>
<evidence type="ECO:0000313" key="8">
    <source>
        <dbReference type="EMBL" id="KJE92714.1"/>
    </source>
</evidence>
<feature type="compositionally biased region" description="Low complexity" evidence="6">
    <location>
        <begin position="532"/>
        <end position="541"/>
    </location>
</feature>
<evidence type="ECO:0000313" key="9">
    <source>
        <dbReference type="Proteomes" id="UP000008743"/>
    </source>
</evidence>
<dbReference type="SMART" id="SM00803">
    <property type="entry name" value="TAF"/>
    <property type="match status" value="1"/>
</dbReference>
<dbReference type="FunCoup" id="A0A0D2X2K4">
    <property type="interactions" value="411"/>
</dbReference>
<feature type="domain" description="TATA box binding protein associated factor (TAF) histone-like fold" evidence="7">
    <location>
        <begin position="3"/>
        <end position="62"/>
    </location>
</feature>
<comment type="similarity">
    <text evidence="2">Belongs to the TAF6 family.</text>
</comment>
<comment type="subcellular location">
    <subcellularLocation>
        <location evidence="1">Nucleus</location>
    </subcellularLocation>
</comment>
<evidence type="ECO:0000256" key="2">
    <source>
        <dbReference type="ARBA" id="ARBA00007688"/>
    </source>
</evidence>
<dbReference type="Gene3D" id="1.10.20.10">
    <property type="entry name" value="Histone, subunit A"/>
    <property type="match status" value="1"/>
</dbReference>
<dbReference type="Proteomes" id="UP000008743">
    <property type="component" value="Unassembled WGS sequence"/>
</dbReference>
<dbReference type="eggNOG" id="KOG2549">
    <property type="taxonomic scope" value="Eukaryota"/>
</dbReference>
<dbReference type="InterPro" id="IPR037796">
    <property type="entry name" value="TAF6"/>
</dbReference>
<dbReference type="GO" id="GO:0046982">
    <property type="term" value="F:protein heterodimerization activity"/>
    <property type="evidence" value="ECO:0007669"/>
    <property type="project" value="InterPro"/>
</dbReference>
<dbReference type="CDD" id="cd08050">
    <property type="entry name" value="TAF6C"/>
    <property type="match status" value="1"/>
</dbReference>
<gene>
    <name evidence="8" type="ORF">CAOG_003629</name>
</gene>
<dbReference type="Gene3D" id="1.25.40.770">
    <property type="entry name" value="TAF6, C-terminal HEAT repeat domain"/>
    <property type="match status" value="1"/>
</dbReference>
<dbReference type="STRING" id="595528.A0A0D2X2K4"/>
<dbReference type="AlphaFoldDB" id="A0A0D2X2K4"/>
<dbReference type="InParanoid" id="A0A0D2X2K4"/>
<keyword evidence="8" id="KW-0648">Protein biosynthesis</keyword>
<keyword evidence="4" id="KW-0804">Transcription</keyword>
<dbReference type="GO" id="GO:0000124">
    <property type="term" value="C:SAGA complex"/>
    <property type="evidence" value="ECO:0007669"/>
    <property type="project" value="InterPro"/>
</dbReference>
<dbReference type="CDD" id="cd22931">
    <property type="entry name" value="HFD_TAF6"/>
    <property type="match status" value="1"/>
</dbReference>
<feature type="region of interest" description="Disordered" evidence="6">
    <location>
        <begin position="499"/>
        <end position="541"/>
    </location>
</feature>
<sequence>MSSALVREAIKAVVPELPDACAEELVKDTEFRLRMLVEESLKFMYHSRRHVLTTDDVNSALRAMDMEPLYGYGASAPPLVKRKNAPNSGQFEDEEVDLAALVAAPLPKVAPPVSYAAHWLAIEGVQPAIPQNPPMFGENRPMLNRTDKNLTVVNAQGKPTTAAVGAGSGVAPPSSTTPLVAGTFPAVRSLHEIKHLVEHTLSKELQIYYERLVDAITGVNDNARQAALISLAADPGLHQLVPYLSQFIADKILQNLNNLPMLMNIMLMTKALVSNPELHLEPYIHQLMPAVLTCVLGKRLCQRHTENHWALRVLAAQVVSIICRRYSSSHNQLQPRTAKTLLKVFLDPHKPLTSHFGAVVGLEHLGAETISALILPNFASYVALLALKRDPSIPENVLTVREEAERVHGALLSAVGNLLKHRGVSSTPSGLFDPLTELAPDVEKYYAVVHNYFGSALLPYCPPQPLASGATPAVPAIGMKDVSVPAPPVAMDDSAAVADLPQEPAAAPIEQDGIGAGDAATAGVELAPPPAQSDAAQAMQL</sequence>
<evidence type="ECO:0000256" key="4">
    <source>
        <dbReference type="ARBA" id="ARBA00023163"/>
    </source>
</evidence>
<dbReference type="Pfam" id="PF02969">
    <property type="entry name" value="TAF"/>
    <property type="match status" value="1"/>
</dbReference>
<dbReference type="GO" id="GO:0003743">
    <property type="term" value="F:translation initiation factor activity"/>
    <property type="evidence" value="ECO:0007669"/>
    <property type="project" value="UniProtKB-KW"/>
</dbReference>
<keyword evidence="3" id="KW-0805">Transcription regulation</keyword>
<dbReference type="SUPFAM" id="SSF47113">
    <property type="entry name" value="Histone-fold"/>
    <property type="match status" value="1"/>
</dbReference>
<dbReference type="InterPro" id="IPR016024">
    <property type="entry name" value="ARM-type_fold"/>
</dbReference>
<dbReference type="InterPro" id="IPR004823">
    <property type="entry name" value="TAF_TATA-bd_Histone-like_dom"/>
</dbReference>
<dbReference type="OrthoDB" id="361039at2759"/>
<dbReference type="GO" id="GO:0016251">
    <property type="term" value="F:RNA polymerase II general transcription initiation factor activity"/>
    <property type="evidence" value="ECO:0007669"/>
    <property type="project" value="InterPro"/>
</dbReference>
<dbReference type="InterPro" id="IPR009072">
    <property type="entry name" value="Histone-fold"/>
</dbReference>
<evidence type="ECO:0000256" key="6">
    <source>
        <dbReference type="SAM" id="MobiDB-lite"/>
    </source>
</evidence>
<organism evidence="8 9">
    <name type="scientific">Capsaspora owczarzaki (strain ATCC 30864)</name>
    <dbReference type="NCBI Taxonomy" id="595528"/>
    <lineage>
        <taxon>Eukaryota</taxon>
        <taxon>Filasterea</taxon>
        <taxon>Capsaspora</taxon>
    </lineage>
</organism>
<proteinExistence type="inferred from homology"/>
<evidence type="ECO:0000259" key="7">
    <source>
        <dbReference type="SMART" id="SM00803"/>
    </source>
</evidence>
<dbReference type="GO" id="GO:0051123">
    <property type="term" value="P:RNA polymerase II preinitiation complex assembly"/>
    <property type="evidence" value="ECO:0007669"/>
    <property type="project" value="TreeGrafter"/>
</dbReference>
<evidence type="ECO:0000256" key="1">
    <source>
        <dbReference type="ARBA" id="ARBA00004123"/>
    </source>
</evidence>
<dbReference type="PANTHER" id="PTHR10221:SF9">
    <property type="entry name" value="TRANSCRIPTION INITIATION FACTOR TFIID SUBUNIT 6"/>
    <property type="match status" value="1"/>
</dbReference>
<protein>
    <submittedName>
        <fullName evidence="8">Transcription initiation factor TFIID complex 60 kDa subunit</fullName>
    </submittedName>
</protein>
<dbReference type="SUPFAM" id="SSF48371">
    <property type="entry name" value="ARM repeat"/>
    <property type="match status" value="1"/>
</dbReference>
<dbReference type="OMA" id="YFVQFIA"/>
<accession>A0A0D2X2K4</accession>